<sequence>MKRSWSVYFYCANSGLSSFTLLKSSTRRGKGRLETEMERITYKLCLLNKSLAQRINAKTCYDRTLQEMEEKYANLVKNSADLLMYIKEEFSDLESMINKKTSTDEGPTGGYVIDTQASGERGHLGGKTCKCKPLREKLIPEKHVEMDKEELNVQEQETELAKVELDCTPEQLIERQSILSEKDGNGSDDVSKLSMKEGGDIPKNSSSESKQDQNFSSVGRSKQHIEDEINSPTSSAKQNRHSID</sequence>
<name>A0A653DMD6_CALMS</name>
<dbReference type="EMBL" id="CAACVG010013154">
    <property type="protein sequence ID" value="VEN61355.1"/>
    <property type="molecule type" value="Genomic_DNA"/>
</dbReference>
<feature type="region of interest" description="Disordered" evidence="1">
    <location>
        <begin position="176"/>
        <end position="244"/>
    </location>
</feature>
<dbReference type="Proteomes" id="UP000410492">
    <property type="component" value="Unassembled WGS sequence"/>
</dbReference>
<protein>
    <submittedName>
        <fullName evidence="2">Uncharacterized protein</fullName>
    </submittedName>
</protein>
<reference evidence="2 3" key="1">
    <citation type="submission" date="2019-01" db="EMBL/GenBank/DDBJ databases">
        <authorList>
            <person name="Sayadi A."/>
        </authorList>
    </citation>
    <scope>NUCLEOTIDE SEQUENCE [LARGE SCALE GENOMIC DNA]</scope>
</reference>
<feature type="compositionally biased region" description="Polar residues" evidence="1">
    <location>
        <begin position="203"/>
        <end position="220"/>
    </location>
</feature>
<evidence type="ECO:0000313" key="2">
    <source>
        <dbReference type="EMBL" id="VEN61355.1"/>
    </source>
</evidence>
<gene>
    <name evidence="2" type="ORF">CALMAC_LOCUS18787</name>
</gene>
<dbReference type="AlphaFoldDB" id="A0A653DMD6"/>
<accession>A0A653DMD6</accession>
<proteinExistence type="predicted"/>
<evidence type="ECO:0000256" key="1">
    <source>
        <dbReference type="SAM" id="MobiDB-lite"/>
    </source>
</evidence>
<evidence type="ECO:0000313" key="3">
    <source>
        <dbReference type="Proteomes" id="UP000410492"/>
    </source>
</evidence>
<organism evidence="2 3">
    <name type="scientific">Callosobruchus maculatus</name>
    <name type="common">Southern cowpea weevil</name>
    <name type="synonym">Pulse bruchid</name>
    <dbReference type="NCBI Taxonomy" id="64391"/>
    <lineage>
        <taxon>Eukaryota</taxon>
        <taxon>Metazoa</taxon>
        <taxon>Ecdysozoa</taxon>
        <taxon>Arthropoda</taxon>
        <taxon>Hexapoda</taxon>
        <taxon>Insecta</taxon>
        <taxon>Pterygota</taxon>
        <taxon>Neoptera</taxon>
        <taxon>Endopterygota</taxon>
        <taxon>Coleoptera</taxon>
        <taxon>Polyphaga</taxon>
        <taxon>Cucujiformia</taxon>
        <taxon>Chrysomeloidea</taxon>
        <taxon>Chrysomelidae</taxon>
        <taxon>Bruchinae</taxon>
        <taxon>Bruchini</taxon>
        <taxon>Callosobruchus</taxon>
    </lineage>
</organism>
<feature type="compositionally biased region" description="Basic and acidic residues" evidence="1">
    <location>
        <begin position="180"/>
        <end position="200"/>
    </location>
</feature>
<dbReference type="OrthoDB" id="295355at2759"/>
<keyword evidence="3" id="KW-1185">Reference proteome</keyword>